<protein>
    <submittedName>
        <fullName evidence="1">Uncharacterized protein</fullName>
    </submittedName>
</protein>
<reference evidence="1 2" key="1">
    <citation type="submission" date="2015-06" db="EMBL/GenBank/DDBJ databases">
        <title>The Genome Sequence of Enterococcus durans 4EA1.</title>
        <authorList>
            <consortium name="The Broad Institute Genomics Platform"/>
            <consortium name="The Broad Institute Genome Sequencing Center for Infectious Disease"/>
            <person name="Earl A.M."/>
            <person name="Van Tyne D."/>
            <person name="Lebreton F."/>
            <person name="Saavedra J.T."/>
            <person name="Gilmore M.S."/>
            <person name="Manson Mcguire A."/>
            <person name="Clock S."/>
            <person name="Crupain M."/>
            <person name="Rangan U."/>
            <person name="Young S."/>
            <person name="Abouelleil A."/>
            <person name="Cao P."/>
            <person name="Chapman S.B."/>
            <person name="Griggs A."/>
            <person name="Priest M."/>
            <person name="Shea T."/>
            <person name="Wortman J."/>
            <person name="Nusbaum C."/>
            <person name="Birren B."/>
        </authorList>
    </citation>
    <scope>NUCLEOTIDE SEQUENCE [LARGE SCALE GENOMIC DNA]</scope>
    <source>
        <strain evidence="1 2">4EA1</strain>
    </source>
</reference>
<name>A0A367CEJ2_9ENTE</name>
<comment type="caution">
    <text evidence="1">The sequence shown here is derived from an EMBL/GenBank/DDBJ whole genome shotgun (WGS) entry which is preliminary data.</text>
</comment>
<evidence type="ECO:0000313" key="1">
    <source>
        <dbReference type="EMBL" id="RCA11049.1"/>
    </source>
</evidence>
<proteinExistence type="predicted"/>
<gene>
    <name evidence="1" type="ORF">EA71_01804</name>
</gene>
<accession>A0A367CEJ2</accession>
<organism evidence="1 2">
    <name type="scientific">Enterococcus durans</name>
    <dbReference type="NCBI Taxonomy" id="53345"/>
    <lineage>
        <taxon>Bacteria</taxon>
        <taxon>Bacillati</taxon>
        <taxon>Bacillota</taxon>
        <taxon>Bacilli</taxon>
        <taxon>Lactobacillales</taxon>
        <taxon>Enterococcaceae</taxon>
        <taxon>Enterococcus</taxon>
    </lineage>
</organism>
<sequence>MGEISGMILEGFLCQSCGGFIDGEETGYPRNCEDCEEEKNNGNK</sequence>
<dbReference type="AlphaFoldDB" id="A0A367CEJ2"/>
<evidence type="ECO:0000313" key="2">
    <source>
        <dbReference type="Proteomes" id="UP000252797"/>
    </source>
</evidence>
<dbReference type="Proteomes" id="UP000252797">
    <property type="component" value="Unassembled WGS sequence"/>
</dbReference>
<dbReference type="EMBL" id="LEPB01000004">
    <property type="protein sequence ID" value="RCA11049.1"/>
    <property type="molecule type" value="Genomic_DNA"/>
</dbReference>